<reference evidence="1 2" key="1">
    <citation type="journal article" date="2020" name="Cell">
        <title>Large-Scale Comparative Analyses of Tick Genomes Elucidate Their Genetic Diversity and Vector Capacities.</title>
        <authorList>
            <consortium name="Tick Genome and Microbiome Consortium (TIGMIC)"/>
            <person name="Jia N."/>
            <person name="Wang J."/>
            <person name="Shi W."/>
            <person name="Du L."/>
            <person name="Sun Y."/>
            <person name="Zhan W."/>
            <person name="Jiang J.F."/>
            <person name="Wang Q."/>
            <person name="Zhang B."/>
            <person name="Ji P."/>
            <person name="Bell-Sakyi L."/>
            <person name="Cui X.M."/>
            <person name="Yuan T.T."/>
            <person name="Jiang B.G."/>
            <person name="Yang W.F."/>
            <person name="Lam T.T."/>
            <person name="Chang Q.C."/>
            <person name="Ding S.J."/>
            <person name="Wang X.J."/>
            <person name="Zhu J.G."/>
            <person name="Ruan X.D."/>
            <person name="Zhao L."/>
            <person name="Wei J.T."/>
            <person name="Ye R.Z."/>
            <person name="Que T.C."/>
            <person name="Du C.H."/>
            <person name="Zhou Y.H."/>
            <person name="Cheng J.X."/>
            <person name="Dai P.F."/>
            <person name="Guo W.B."/>
            <person name="Han X.H."/>
            <person name="Huang E.J."/>
            <person name="Li L.F."/>
            <person name="Wei W."/>
            <person name="Gao Y.C."/>
            <person name="Liu J.Z."/>
            <person name="Shao H.Z."/>
            <person name="Wang X."/>
            <person name="Wang C.C."/>
            <person name="Yang T.C."/>
            <person name="Huo Q.B."/>
            <person name="Li W."/>
            <person name="Chen H.Y."/>
            <person name="Chen S.E."/>
            <person name="Zhou L.G."/>
            <person name="Ni X.B."/>
            <person name="Tian J.H."/>
            <person name="Sheng Y."/>
            <person name="Liu T."/>
            <person name="Pan Y.S."/>
            <person name="Xia L.Y."/>
            <person name="Li J."/>
            <person name="Zhao F."/>
            <person name="Cao W.C."/>
        </authorList>
    </citation>
    <scope>NUCLEOTIDE SEQUENCE [LARGE SCALE GENOMIC DNA]</scope>
    <source>
        <strain evidence="1">Iper-2018</strain>
    </source>
</reference>
<proteinExistence type="predicted"/>
<dbReference type="Proteomes" id="UP000805193">
    <property type="component" value="Unassembled WGS sequence"/>
</dbReference>
<gene>
    <name evidence="1" type="ORF">HPB47_009233</name>
</gene>
<protein>
    <submittedName>
        <fullName evidence="1">Uncharacterized protein</fullName>
    </submittedName>
</protein>
<organism evidence="1 2">
    <name type="scientific">Ixodes persulcatus</name>
    <name type="common">Taiga tick</name>
    <dbReference type="NCBI Taxonomy" id="34615"/>
    <lineage>
        <taxon>Eukaryota</taxon>
        <taxon>Metazoa</taxon>
        <taxon>Ecdysozoa</taxon>
        <taxon>Arthropoda</taxon>
        <taxon>Chelicerata</taxon>
        <taxon>Arachnida</taxon>
        <taxon>Acari</taxon>
        <taxon>Parasitiformes</taxon>
        <taxon>Ixodida</taxon>
        <taxon>Ixodoidea</taxon>
        <taxon>Ixodidae</taxon>
        <taxon>Ixodinae</taxon>
        <taxon>Ixodes</taxon>
    </lineage>
</organism>
<keyword evidence="2" id="KW-1185">Reference proteome</keyword>
<evidence type="ECO:0000313" key="2">
    <source>
        <dbReference type="Proteomes" id="UP000805193"/>
    </source>
</evidence>
<dbReference type="EMBL" id="JABSTQ010011245">
    <property type="protein sequence ID" value="KAG0413629.1"/>
    <property type="molecule type" value="Genomic_DNA"/>
</dbReference>
<accession>A0AC60P2L0</accession>
<evidence type="ECO:0000313" key="1">
    <source>
        <dbReference type="EMBL" id="KAG0413629.1"/>
    </source>
</evidence>
<name>A0AC60P2L0_IXOPE</name>
<sequence length="114" mass="12922">MAPRAPLSERRFIAGLCTEGVSQRRSKTTVSRIIKVFRDEEGRICDGDRSSRPRKTDEEEEQLIIAAAVADLLLSAREIREELQLTISRHTIRRHLKEAGLHDMRGGTKVASNR</sequence>
<comment type="caution">
    <text evidence="1">The sequence shown here is derived from an EMBL/GenBank/DDBJ whole genome shotgun (WGS) entry which is preliminary data.</text>
</comment>